<protein>
    <recommendedName>
        <fullName evidence="5">Glutathione peroxidase</fullName>
    </recommendedName>
</protein>
<dbReference type="InterPro" id="IPR036249">
    <property type="entry name" value="Thioredoxin-like_sf"/>
</dbReference>
<evidence type="ECO:0000256" key="2">
    <source>
        <dbReference type="ARBA" id="ARBA00022559"/>
    </source>
</evidence>
<dbReference type="PANTHER" id="PTHR11592:SF134">
    <property type="entry name" value="PHOSPHOLIPID HYDROPEROXIDE GLUTATHIONE PEROXIDASE"/>
    <property type="match status" value="1"/>
</dbReference>
<dbReference type="InterPro" id="IPR000889">
    <property type="entry name" value="Glutathione_peroxidase"/>
</dbReference>
<evidence type="ECO:0000313" key="8">
    <source>
        <dbReference type="Proteomes" id="UP001186944"/>
    </source>
</evidence>
<dbReference type="PROSITE" id="PS00763">
    <property type="entry name" value="GLUTATHIONE_PEROXID_2"/>
    <property type="match status" value="1"/>
</dbReference>
<dbReference type="InterPro" id="IPR029760">
    <property type="entry name" value="GPX_CS"/>
</dbReference>
<dbReference type="Pfam" id="PF00255">
    <property type="entry name" value="GSHPx"/>
    <property type="match status" value="1"/>
</dbReference>
<feature type="region of interest" description="Disordered" evidence="6">
    <location>
        <begin position="1"/>
        <end position="21"/>
    </location>
</feature>
<keyword evidence="3" id="KW-0712">Selenocysteine</keyword>
<organism evidence="7 8">
    <name type="scientific">Pinctada imbricata</name>
    <name type="common">Atlantic pearl-oyster</name>
    <name type="synonym">Pinctada martensii</name>
    <dbReference type="NCBI Taxonomy" id="66713"/>
    <lineage>
        <taxon>Eukaryota</taxon>
        <taxon>Metazoa</taxon>
        <taxon>Spiralia</taxon>
        <taxon>Lophotrochozoa</taxon>
        <taxon>Mollusca</taxon>
        <taxon>Bivalvia</taxon>
        <taxon>Autobranchia</taxon>
        <taxon>Pteriomorphia</taxon>
        <taxon>Pterioida</taxon>
        <taxon>Pterioidea</taxon>
        <taxon>Pteriidae</taxon>
        <taxon>Pinctada</taxon>
    </lineage>
</organism>
<name>A0AA88XS12_PINIB</name>
<keyword evidence="8" id="KW-1185">Reference proteome</keyword>
<gene>
    <name evidence="7" type="ORF">FSP39_014492</name>
</gene>
<dbReference type="GO" id="GO:0004601">
    <property type="term" value="F:peroxidase activity"/>
    <property type="evidence" value="ECO:0007669"/>
    <property type="project" value="UniProtKB-KW"/>
</dbReference>
<dbReference type="GO" id="GO:0006979">
    <property type="term" value="P:response to oxidative stress"/>
    <property type="evidence" value="ECO:0007669"/>
    <property type="project" value="InterPro"/>
</dbReference>
<proteinExistence type="inferred from homology"/>
<dbReference type="Proteomes" id="UP001186944">
    <property type="component" value="Unassembled WGS sequence"/>
</dbReference>
<dbReference type="PRINTS" id="PR01011">
    <property type="entry name" value="GLUTPROXDASE"/>
</dbReference>
<reference evidence="7" key="1">
    <citation type="submission" date="2019-08" db="EMBL/GenBank/DDBJ databases">
        <title>The improved chromosome-level genome for the pearl oyster Pinctada fucata martensii using PacBio sequencing and Hi-C.</title>
        <authorList>
            <person name="Zheng Z."/>
        </authorList>
    </citation>
    <scope>NUCLEOTIDE SEQUENCE</scope>
    <source>
        <strain evidence="7">ZZ-2019</strain>
        <tissue evidence="7">Adductor muscle</tissue>
    </source>
</reference>
<dbReference type="PANTHER" id="PTHR11592">
    <property type="entry name" value="GLUTATHIONE PEROXIDASE"/>
    <property type="match status" value="1"/>
</dbReference>
<keyword evidence="4 5" id="KW-0560">Oxidoreductase</keyword>
<comment type="caution">
    <text evidence="7">The sequence shown here is derived from an EMBL/GenBank/DDBJ whole genome shotgun (WGS) entry which is preliminary data.</text>
</comment>
<keyword evidence="2 5" id="KW-0575">Peroxidase</keyword>
<accession>A0AA88XS12</accession>
<sequence length="199" mass="22943">MTRGRPPLQGTKTGGRRQHQSMNSMPRTLMEMMSHCQSIAKNYTQLQQLHAKYAESGLRILGFPCNQFGSQEPGTNEEIKKFATDTYSVQFDMFSKINVNGGSAHPLYSYLKKKQSGTLGDFIKWNFSKFLVDREGQPVKRYAPNTQPLVKYSLHITFAVNATKVTKLSTKYFRFRLFRRVKHATGDIPILEHFYFMVE</sequence>
<evidence type="ECO:0000256" key="5">
    <source>
        <dbReference type="RuleBase" id="RU000499"/>
    </source>
</evidence>
<dbReference type="EMBL" id="VSWD01000010">
    <property type="protein sequence ID" value="KAK3090770.1"/>
    <property type="molecule type" value="Genomic_DNA"/>
</dbReference>
<evidence type="ECO:0000256" key="6">
    <source>
        <dbReference type="SAM" id="MobiDB-lite"/>
    </source>
</evidence>
<dbReference type="SUPFAM" id="SSF52833">
    <property type="entry name" value="Thioredoxin-like"/>
    <property type="match status" value="1"/>
</dbReference>
<evidence type="ECO:0000313" key="7">
    <source>
        <dbReference type="EMBL" id="KAK3090770.1"/>
    </source>
</evidence>
<dbReference type="PROSITE" id="PS51355">
    <property type="entry name" value="GLUTATHIONE_PEROXID_3"/>
    <property type="match status" value="1"/>
</dbReference>
<dbReference type="AlphaFoldDB" id="A0AA88XS12"/>
<evidence type="ECO:0000256" key="1">
    <source>
        <dbReference type="ARBA" id="ARBA00006926"/>
    </source>
</evidence>
<evidence type="ECO:0000256" key="4">
    <source>
        <dbReference type="ARBA" id="ARBA00023002"/>
    </source>
</evidence>
<dbReference type="CDD" id="cd00340">
    <property type="entry name" value="GSH_Peroxidase"/>
    <property type="match status" value="1"/>
</dbReference>
<comment type="similarity">
    <text evidence="1 5">Belongs to the glutathione peroxidase family.</text>
</comment>
<dbReference type="FunFam" id="3.40.30.10:FF:000545">
    <property type="entry name" value="Glutathione peroxidase"/>
    <property type="match status" value="1"/>
</dbReference>
<evidence type="ECO:0000256" key="3">
    <source>
        <dbReference type="ARBA" id="ARBA00022933"/>
    </source>
</evidence>
<dbReference type="Gene3D" id="3.40.30.10">
    <property type="entry name" value="Glutaredoxin"/>
    <property type="match status" value="1"/>
</dbReference>